<feature type="region of interest" description="Disordered" evidence="1">
    <location>
        <begin position="28"/>
        <end position="54"/>
    </location>
</feature>
<accession>C5P1U0</accession>
<protein>
    <submittedName>
        <fullName evidence="3">Uncharacterized protein</fullName>
    </submittedName>
</protein>
<dbReference type="OrthoDB" id="3641074at2759"/>
<feature type="chain" id="PRO_5002956316" evidence="2">
    <location>
        <begin position="21"/>
        <end position="69"/>
    </location>
</feature>
<comment type="caution">
    <text evidence="3">The sequence shown here is derived from an EMBL/GenBank/DDBJ whole genome shotgun (WGS) entry which is preliminary data.</text>
</comment>
<proteinExistence type="predicted"/>
<evidence type="ECO:0000256" key="2">
    <source>
        <dbReference type="SAM" id="SignalP"/>
    </source>
</evidence>
<organism evidence="3 4">
    <name type="scientific">Coccidioides posadasii (strain C735)</name>
    <name type="common">Valley fever fungus</name>
    <dbReference type="NCBI Taxonomy" id="222929"/>
    <lineage>
        <taxon>Eukaryota</taxon>
        <taxon>Fungi</taxon>
        <taxon>Dikarya</taxon>
        <taxon>Ascomycota</taxon>
        <taxon>Pezizomycotina</taxon>
        <taxon>Eurotiomycetes</taxon>
        <taxon>Eurotiomycetidae</taxon>
        <taxon>Onygenales</taxon>
        <taxon>Onygenaceae</taxon>
        <taxon>Coccidioides</taxon>
    </lineage>
</organism>
<evidence type="ECO:0000313" key="4">
    <source>
        <dbReference type="Proteomes" id="UP000009084"/>
    </source>
</evidence>
<dbReference type="EMBL" id="ACFW01000009">
    <property type="protein sequence ID" value="EER29648.1"/>
    <property type="molecule type" value="Genomic_DNA"/>
</dbReference>
<dbReference type="Proteomes" id="UP000009084">
    <property type="component" value="Unassembled WGS sequence"/>
</dbReference>
<sequence length="69" mass="7067">MKLLTFLFAILGASTAIVLAAPAPVEGSVGAPVAKREPDPEPDAAMPTYPSTAHTHGEPNIGACYDICC</sequence>
<gene>
    <name evidence="3" type="ORF">CPC735_073300</name>
</gene>
<name>C5P1U0_COCP7</name>
<feature type="signal peptide" evidence="2">
    <location>
        <begin position="1"/>
        <end position="20"/>
    </location>
</feature>
<dbReference type="VEuPathDB" id="FungiDB:CPC735_073300"/>
<dbReference type="AlphaFoldDB" id="C5P1U0"/>
<keyword evidence="2" id="KW-0732">Signal</keyword>
<dbReference type="HOGENOM" id="CLU_2775761_0_0_1"/>
<evidence type="ECO:0000256" key="1">
    <source>
        <dbReference type="SAM" id="MobiDB-lite"/>
    </source>
</evidence>
<evidence type="ECO:0000313" key="3">
    <source>
        <dbReference type="EMBL" id="EER29648.1"/>
    </source>
</evidence>
<reference evidence="3 4" key="1">
    <citation type="journal article" date="2009" name="Genome Res.">
        <title>Comparative genomic analyses of the human fungal pathogens Coccidioides and their relatives.</title>
        <authorList>
            <person name="Sharpton T.J."/>
            <person name="Stajich J.E."/>
            <person name="Rounsley S.D."/>
            <person name="Gardner M.J."/>
            <person name="Wortman J.R."/>
            <person name="Jordar V.S."/>
            <person name="Maiti R."/>
            <person name="Kodira C.D."/>
            <person name="Neafsey D.E."/>
            <person name="Zeng Q."/>
            <person name="Hung C.-Y."/>
            <person name="McMahan C."/>
            <person name="Muszewska A."/>
            <person name="Grynberg M."/>
            <person name="Mandel M.A."/>
            <person name="Kellner E.M."/>
            <person name="Barker B.M."/>
            <person name="Galgiani J.N."/>
            <person name="Orbach M.J."/>
            <person name="Kirkland T.N."/>
            <person name="Cole G.T."/>
            <person name="Henn M.R."/>
            <person name="Birren B.W."/>
            <person name="Taylor J.W."/>
        </authorList>
    </citation>
    <scope>NUCLEOTIDE SEQUENCE [LARGE SCALE GENOMIC DNA]</scope>
    <source>
        <strain evidence="4">C735</strain>
    </source>
</reference>